<dbReference type="Gene3D" id="2.170.270.10">
    <property type="entry name" value="SET domain"/>
    <property type="match status" value="1"/>
</dbReference>
<feature type="compositionally biased region" description="Polar residues" evidence="1">
    <location>
        <begin position="95"/>
        <end position="111"/>
    </location>
</feature>
<feature type="compositionally biased region" description="Low complexity" evidence="1">
    <location>
        <begin position="614"/>
        <end position="624"/>
    </location>
</feature>
<proteinExistence type="predicted"/>
<dbReference type="Proteomes" id="UP001165090">
    <property type="component" value="Unassembled WGS sequence"/>
</dbReference>
<feature type="region of interest" description="Disordered" evidence="1">
    <location>
        <begin position="191"/>
        <end position="233"/>
    </location>
</feature>
<feature type="region of interest" description="Disordered" evidence="1">
    <location>
        <begin position="585"/>
        <end position="624"/>
    </location>
</feature>
<evidence type="ECO:0000313" key="4">
    <source>
        <dbReference type="Proteomes" id="UP001165090"/>
    </source>
</evidence>
<dbReference type="PANTHER" id="PTHR47643:SF2">
    <property type="entry name" value="TPR DOMAIN PROTEIN (AFU_ORTHOLOGUE AFUA_5G12710)"/>
    <property type="match status" value="1"/>
</dbReference>
<name>A0ABQ5RPG3_9CHLO</name>
<dbReference type="InterPro" id="IPR046341">
    <property type="entry name" value="SET_dom_sf"/>
</dbReference>
<feature type="compositionally biased region" description="Low complexity" evidence="1">
    <location>
        <begin position="121"/>
        <end position="136"/>
    </location>
</feature>
<gene>
    <name evidence="3" type="ORF">VaNZ11_001303</name>
</gene>
<evidence type="ECO:0000313" key="3">
    <source>
        <dbReference type="EMBL" id="GLI59420.1"/>
    </source>
</evidence>
<comment type="caution">
    <text evidence="3">The sequence shown here is derived from an EMBL/GenBank/DDBJ whole genome shotgun (WGS) entry which is preliminary data.</text>
</comment>
<dbReference type="Pfam" id="PF00856">
    <property type="entry name" value="SET"/>
    <property type="match status" value="1"/>
</dbReference>
<dbReference type="EMBL" id="BSDZ01000004">
    <property type="protein sequence ID" value="GLI59420.1"/>
    <property type="molecule type" value="Genomic_DNA"/>
</dbReference>
<dbReference type="CDD" id="cd20071">
    <property type="entry name" value="SET_SMYD"/>
    <property type="match status" value="1"/>
</dbReference>
<evidence type="ECO:0000256" key="1">
    <source>
        <dbReference type="SAM" id="MobiDB-lite"/>
    </source>
</evidence>
<feature type="domain" description="SET" evidence="2">
    <location>
        <begin position="152"/>
        <end position="425"/>
    </location>
</feature>
<sequence length="759" mass="78861">MSGHPTSPWGTCCQGYKAVLAAQHGGRARKAVLASAVLYFPRLISGDRGSVLGRPAVALQMPMFTTPRRHEPRNFSRQTAIAAAVPGFGGSLSPRITSGKSGYHSTTTLSSGRADGCTADGSTSSSCNSSTCTGASGRRRIDNNTGRQGSRAPLRLVDIPGKGRGVVATRKLSPGELLLVCRPLALVQGPAQTPVPVPQQQPAKVGARRAQQQPTSPASAGATGSDAVGSGVPKAGASISEAALVSDLQRLEWKNPQARVLAFLYRGVQQSESTGRSAPRRAFQGTAAAAADSAGGVVIDLTDLTDPWDSGEPSASANASATTPAAAISSGPAVAGGSVAHGTGLMADQLAAVVRLNATGLPSDDVLLAKLYGRPNHSFIGLWPAHAMLNHSCAPNAVAVVSGSELFIRCCAPVPAGGEVCITYSGALGLGPLPLRRALLERNHRFRCMCPRCAAEERVPRELAQLWSDIVMLASQQLQPQLMAAAAALRVSSKVGGAGGFNNATSGVTTAATSATAAAAALPALLEVRGQVAKCFGLFEETLGQLSLSPQEELWMQASMYPLYETRARCAQLITTAVANATSASGVSEEMRSPEQDQAHEQQLKQAEPGKLPQQQQVQAQQQQEDAIELERRLSEEYLDALSLCLRLQGAANAGSDMHVQLAARYDAACAAHGARHPGPRGQQLATDARQRLERALGTRYGAGAETQFAGTSGGMRTEGVGTSDTPGPAKADAITAPMIAPSLEELVVVLDELRRQQL</sequence>
<feature type="compositionally biased region" description="Basic and acidic residues" evidence="1">
    <location>
        <begin position="589"/>
        <end position="603"/>
    </location>
</feature>
<protein>
    <recommendedName>
        <fullName evidence="2">SET domain-containing protein</fullName>
    </recommendedName>
</protein>
<organism evidence="3 4">
    <name type="scientific">Volvox africanus</name>
    <dbReference type="NCBI Taxonomy" id="51714"/>
    <lineage>
        <taxon>Eukaryota</taxon>
        <taxon>Viridiplantae</taxon>
        <taxon>Chlorophyta</taxon>
        <taxon>core chlorophytes</taxon>
        <taxon>Chlorophyceae</taxon>
        <taxon>CS clade</taxon>
        <taxon>Chlamydomonadales</taxon>
        <taxon>Volvocaceae</taxon>
        <taxon>Volvox</taxon>
    </lineage>
</organism>
<accession>A0ABQ5RPG3</accession>
<dbReference type="InterPro" id="IPR001214">
    <property type="entry name" value="SET_dom"/>
</dbReference>
<reference evidence="3 4" key="1">
    <citation type="journal article" date="2023" name="IScience">
        <title>Expanded male sex-determining region conserved during the evolution of homothallism in the green alga Volvox.</title>
        <authorList>
            <person name="Yamamoto K."/>
            <person name="Matsuzaki R."/>
            <person name="Mahakham W."/>
            <person name="Heman W."/>
            <person name="Sekimoto H."/>
            <person name="Kawachi M."/>
            <person name="Minakuchi Y."/>
            <person name="Toyoda A."/>
            <person name="Nozaki H."/>
        </authorList>
    </citation>
    <scope>NUCLEOTIDE SEQUENCE [LARGE SCALE GENOMIC DNA]</scope>
    <source>
        <strain evidence="3 4">NIES-4468</strain>
    </source>
</reference>
<evidence type="ECO:0000259" key="2">
    <source>
        <dbReference type="PROSITE" id="PS50280"/>
    </source>
</evidence>
<keyword evidence="4" id="KW-1185">Reference proteome</keyword>
<dbReference type="PROSITE" id="PS50280">
    <property type="entry name" value="SET"/>
    <property type="match status" value="1"/>
</dbReference>
<feature type="region of interest" description="Disordered" evidence="1">
    <location>
        <begin position="95"/>
        <end position="151"/>
    </location>
</feature>
<dbReference type="PANTHER" id="PTHR47643">
    <property type="entry name" value="TPR DOMAIN PROTEIN (AFU_ORTHOLOGUE AFUA_5G12710)"/>
    <property type="match status" value="1"/>
</dbReference>
<feature type="region of interest" description="Disordered" evidence="1">
    <location>
        <begin position="706"/>
        <end position="728"/>
    </location>
</feature>
<dbReference type="InterPro" id="IPR053209">
    <property type="entry name" value="Gramillin-biosynth_MTr"/>
</dbReference>
<dbReference type="SUPFAM" id="SSF82199">
    <property type="entry name" value="SET domain"/>
    <property type="match status" value="1"/>
</dbReference>